<dbReference type="Proteomes" id="UP001315278">
    <property type="component" value="Unassembled WGS sequence"/>
</dbReference>
<gene>
    <name evidence="1" type="ORF">JQ615_38860</name>
</gene>
<evidence type="ECO:0000313" key="1">
    <source>
        <dbReference type="EMBL" id="MBR0801325.1"/>
    </source>
</evidence>
<evidence type="ECO:0008006" key="3">
    <source>
        <dbReference type="Google" id="ProtNLM"/>
    </source>
</evidence>
<dbReference type="EMBL" id="JAFCJH010000078">
    <property type="protein sequence ID" value="MBR0801325.1"/>
    <property type="molecule type" value="Genomic_DNA"/>
</dbReference>
<proteinExistence type="predicted"/>
<sequence>MDLLSVNSQARTDWRDVHRDTLERIVARKPPTARERKALLKAYLKQRHHARLKVIVKNGHCRAFYIFDGGV</sequence>
<organism evidence="1 2">
    <name type="scientific">Bradyrhizobium jicamae</name>
    <dbReference type="NCBI Taxonomy" id="280332"/>
    <lineage>
        <taxon>Bacteria</taxon>
        <taxon>Pseudomonadati</taxon>
        <taxon>Pseudomonadota</taxon>
        <taxon>Alphaproteobacteria</taxon>
        <taxon>Hyphomicrobiales</taxon>
        <taxon>Nitrobacteraceae</taxon>
        <taxon>Bradyrhizobium</taxon>
    </lineage>
</organism>
<keyword evidence="2" id="KW-1185">Reference proteome</keyword>
<accession>A0ABS5FX78</accession>
<comment type="caution">
    <text evidence="1">The sequence shown here is derived from an EMBL/GenBank/DDBJ whole genome shotgun (WGS) entry which is preliminary data.</text>
</comment>
<protein>
    <recommendedName>
        <fullName evidence="3">Cyclic nucleotide-binding domain-containing protein</fullName>
    </recommendedName>
</protein>
<reference evidence="2" key="1">
    <citation type="journal article" date="2021" name="ISME J.">
        <title>Evolutionary origin and ecological implication of a unique nif island in free-living Bradyrhizobium lineages.</title>
        <authorList>
            <person name="Tao J."/>
        </authorList>
    </citation>
    <scope>NUCLEOTIDE SEQUENCE [LARGE SCALE GENOMIC DNA]</scope>
    <source>
        <strain evidence="2">SZCCT0434</strain>
    </source>
</reference>
<dbReference type="RefSeq" id="WP_212495410.1">
    <property type="nucleotide sequence ID" value="NZ_JAFCJH010000078.1"/>
</dbReference>
<name>A0ABS5FX78_9BRAD</name>
<evidence type="ECO:0000313" key="2">
    <source>
        <dbReference type="Proteomes" id="UP001315278"/>
    </source>
</evidence>